<dbReference type="InterPro" id="IPR029033">
    <property type="entry name" value="His_PPase_superfam"/>
</dbReference>
<dbReference type="Pfam" id="PF00300">
    <property type="entry name" value="His_Phos_1"/>
    <property type="match status" value="1"/>
</dbReference>
<dbReference type="EMBL" id="JAATJS010000001">
    <property type="protein sequence ID" value="NIX75240.1"/>
    <property type="molecule type" value="Genomic_DNA"/>
</dbReference>
<proteinExistence type="predicted"/>
<evidence type="ECO:0000313" key="1">
    <source>
        <dbReference type="EMBL" id="NIX75240.1"/>
    </source>
</evidence>
<keyword evidence="2" id="KW-1185">Reference proteome</keyword>
<gene>
    <name evidence="1" type="ORF">HB375_01260</name>
</gene>
<evidence type="ECO:0000313" key="2">
    <source>
        <dbReference type="Proteomes" id="UP000707352"/>
    </source>
</evidence>
<dbReference type="Proteomes" id="UP000707352">
    <property type="component" value="Unassembled WGS sequence"/>
</dbReference>
<dbReference type="SMART" id="SM00855">
    <property type="entry name" value="PGAM"/>
    <property type="match status" value="1"/>
</dbReference>
<name>A0ABX0V975_9HYPH</name>
<accession>A0ABX0V975</accession>
<protein>
    <submittedName>
        <fullName evidence="1">Histidine phosphatase family protein</fullName>
    </submittedName>
</protein>
<dbReference type="CDD" id="cd07067">
    <property type="entry name" value="HP_PGM_like"/>
    <property type="match status" value="1"/>
</dbReference>
<organism evidence="1 2">
    <name type="scientific">Microvirga terricola</name>
    <dbReference type="NCBI Taxonomy" id="2719797"/>
    <lineage>
        <taxon>Bacteria</taxon>
        <taxon>Pseudomonadati</taxon>
        <taxon>Pseudomonadota</taxon>
        <taxon>Alphaproteobacteria</taxon>
        <taxon>Hyphomicrobiales</taxon>
        <taxon>Methylobacteriaceae</taxon>
        <taxon>Microvirga</taxon>
    </lineage>
</organism>
<dbReference type="RefSeq" id="WP_167671137.1">
    <property type="nucleotide sequence ID" value="NZ_JAATJS010000001.1"/>
</dbReference>
<comment type="caution">
    <text evidence="1">The sequence shown here is derived from an EMBL/GenBank/DDBJ whole genome shotgun (WGS) entry which is preliminary data.</text>
</comment>
<dbReference type="PANTHER" id="PTHR48100">
    <property type="entry name" value="BROAD-SPECIFICITY PHOSPHATASE YOR283W-RELATED"/>
    <property type="match status" value="1"/>
</dbReference>
<sequence length="191" mass="21451">MAKIVHCIRHGQSTFNAHYAAREPDGVWSDPLHFDATLSELGHQQVAEAAATVRDHTYDLIVTTPLTRAIQTTLGLFKDHPAASRIQVESLHRERLENSCDVGRAPALLRRDFPHLAFDHLEEVWWHKDGEPDPRGFVVEPTETMAGRVALFREWLAARPERLIAVVGHGTFFHGLTGERLQNCGIAVLEL</sequence>
<reference evidence="1 2" key="1">
    <citation type="submission" date="2020-03" db="EMBL/GenBank/DDBJ databases">
        <title>The genome sequence of Microvirga sp. c23x22.</title>
        <authorList>
            <person name="Zhang X."/>
        </authorList>
    </citation>
    <scope>NUCLEOTIDE SEQUENCE [LARGE SCALE GENOMIC DNA]</scope>
    <source>
        <strain evidence="2">c23x22</strain>
    </source>
</reference>
<dbReference type="SUPFAM" id="SSF53254">
    <property type="entry name" value="Phosphoglycerate mutase-like"/>
    <property type="match status" value="1"/>
</dbReference>
<dbReference type="InterPro" id="IPR050275">
    <property type="entry name" value="PGM_Phosphatase"/>
</dbReference>
<dbReference type="Gene3D" id="3.40.50.1240">
    <property type="entry name" value="Phosphoglycerate mutase-like"/>
    <property type="match status" value="1"/>
</dbReference>
<dbReference type="PANTHER" id="PTHR48100:SF57">
    <property type="entry name" value="PHOSPHOGLYCERATE MUTASE"/>
    <property type="match status" value="1"/>
</dbReference>
<dbReference type="InterPro" id="IPR013078">
    <property type="entry name" value="His_Pase_superF_clade-1"/>
</dbReference>